<feature type="domain" description="N-acetyltransferase" evidence="1">
    <location>
        <begin position="128"/>
        <end position="256"/>
    </location>
</feature>
<accession>A0ABT1SBL7</accession>
<protein>
    <submittedName>
        <fullName evidence="2">GNAT family N-acetyltransferase</fullName>
        <ecNumber evidence="2">2.3.1.-</ecNumber>
    </submittedName>
</protein>
<dbReference type="RefSeq" id="WP_256311371.1">
    <property type="nucleotide sequence ID" value="NZ_JANGAC010000006.1"/>
</dbReference>
<dbReference type="InterPro" id="IPR016181">
    <property type="entry name" value="Acyl_CoA_acyltransferase"/>
</dbReference>
<evidence type="ECO:0000313" key="3">
    <source>
        <dbReference type="Proteomes" id="UP001524478"/>
    </source>
</evidence>
<evidence type="ECO:0000313" key="2">
    <source>
        <dbReference type="EMBL" id="MCQ4923372.1"/>
    </source>
</evidence>
<proteinExistence type="predicted"/>
<reference evidence="2 3" key="1">
    <citation type="submission" date="2022-06" db="EMBL/GenBank/DDBJ databases">
        <title>Isolation of gut microbiota from human fecal samples.</title>
        <authorList>
            <person name="Pamer E.G."/>
            <person name="Barat B."/>
            <person name="Waligurski E."/>
            <person name="Medina S."/>
            <person name="Paddock L."/>
            <person name="Mostad J."/>
        </authorList>
    </citation>
    <scope>NUCLEOTIDE SEQUENCE [LARGE SCALE GENOMIC DNA]</scope>
    <source>
        <strain evidence="2 3">DFI.7.95</strain>
    </source>
</reference>
<keyword evidence="3" id="KW-1185">Reference proteome</keyword>
<evidence type="ECO:0000259" key="1">
    <source>
        <dbReference type="PROSITE" id="PS51186"/>
    </source>
</evidence>
<organism evidence="2 3">
    <name type="scientific">Tissierella carlieri</name>
    <dbReference type="NCBI Taxonomy" id="689904"/>
    <lineage>
        <taxon>Bacteria</taxon>
        <taxon>Bacillati</taxon>
        <taxon>Bacillota</taxon>
        <taxon>Tissierellia</taxon>
        <taxon>Tissierellales</taxon>
        <taxon>Tissierellaceae</taxon>
        <taxon>Tissierella</taxon>
    </lineage>
</organism>
<dbReference type="PROSITE" id="PS51186">
    <property type="entry name" value="GNAT"/>
    <property type="match status" value="1"/>
</dbReference>
<keyword evidence="2" id="KW-0012">Acyltransferase</keyword>
<dbReference type="GO" id="GO:0016746">
    <property type="term" value="F:acyltransferase activity"/>
    <property type="evidence" value="ECO:0007669"/>
    <property type="project" value="UniProtKB-KW"/>
</dbReference>
<dbReference type="Gene3D" id="3.40.630.30">
    <property type="match status" value="1"/>
</dbReference>
<comment type="caution">
    <text evidence="2">The sequence shown here is derived from an EMBL/GenBank/DDBJ whole genome shotgun (WGS) entry which is preliminary data.</text>
</comment>
<dbReference type="SUPFAM" id="SSF55729">
    <property type="entry name" value="Acyl-CoA N-acyltransferases (Nat)"/>
    <property type="match status" value="1"/>
</dbReference>
<sequence>MIKEILPSEYHIVKKFVEKDIARNYFILLGLASKKQVYDKVYGEYKDDELIAVLFRRNSRVLQFFSSQEFDLDGFTDIISTLKYDSLIGPKSYCEKFLDKGVFTYIKEGAYISKLNRDRKMEPYEIQHKIRDITVDDLDKIVELYKEVFQSFSSKEVMEEKLNSNRGRGVCIEEDGKIISVAQTDFETEDAAIIVGVATNNNYRCKGLATECMQLLCSTLLKEGKDLYLQYENLEAGKIYERIGFREIDQVIHCRK</sequence>
<keyword evidence="2" id="KW-0808">Transferase</keyword>
<dbReference type="InterPro" id="IPR000182">
    <property type="entry name" value="GNAT_dom"/>
</dbReference>
<gene>
    <name evidence="2" type="ORF">NE686_09765</name>
</gene>
<name>A0ABT1SBL7_9FIRM</name>
<dbReference type="InterPro" id="IPR027365">
    <property type="entry name" value="GNAT_acetyltra_YdfB-like"/>
</dbReference>
<dbReference type="EC" id="2.3.1.-" evidence="2"/>
<dbReference type="EMBL" id="JANGAC010000006">
    <property type="protein sequence ID" value="MCQ4923372.1"/>
    <property type="molecule type" value="Genomic_DNA"/>
</dbReference>
<dbReference type="Pfam" id="PF12746">
    <property type="entry name" value="GNAT_acetyltran"/>
    <property type="match status" value="1"/>
</dbReference>
<dbReference type="Proteomes" id="UP001524478">
    <property type="component" value="Unassembled WGS sequence"/>
</dbReference>